<reference evidence="5 6" key="1">
    <citation type="submission" date="2020-12" db="EMBL/GenBank/DDBJ databases">
        <title>Concerted genomic and epigenomic changes stabilize Arabidopsis allopolyploids.</title>
        <authorList>
            <person name="Chen Z."/>
        </authorList>
    </citation>
    <scope>NUCLEOTIDE SEQUENCE [LARGE SCALE GENOMIC DNA]</scope>
    <source>
        <strain evidence="5">Allo738</strain>
        <tissue evidence="5">Leaf</tissue>
    </source>
</reference>
<feature type="region of interest" description="Disordered" evidence="1">
    <location>
        <begin position="1341"/>
        <end position="1379"/>
    </location>
</feature>
<feature type="compositionally biased region" description="Polar residues" evidence="1">
    <location>
        <begin position="1050"/>
        <end position="1064"/>
    </location>
</feature>
<feature type="compositionally biased region" description="Basic and acidic residues" evidence="1">
    <location>
        <begin position="433"/>
        <end position="442"/>
    </location>
</feature>
<dbReference type="Proteomes" id="UP000694240">
    <property type="component" value="Chromosome 11"/>
</dbReference>
<proteinExistence type="predicted"/>
<feature type="compositionally biased region" description="Polar residues" evidence="1">
    <location>
        <begin position="1362"/>
        <end position="1378"/>
    </location>
</feature>
<feature type="domain" description="Transposase-associated" evidence="4">
    <location>
        <begin position="2"/>
        <end position="44"/>
    </location>
</feature>
<evidence type="ECO:0000313" key="6">
    <source>
        <dbReference type="Proteomes" id="UP000694240"/>
    </source>
</evidence>
<name>A0A8T1Z2V1_9BRAS</name>
<dbReference type="Pfam" id="PF02992">
    <property type="entry name" value="Transposase_21"/>
    <property type="match status" value="1"/>
</dbReference>
<organism evidence="5 6">
    <name type="scientific">Arabidopsis thaliana x Arabidopsis arenosa</name>
    <dbReference type="NCBI Taxonomy" id="1240361"/>
    <lineage>
        <taxon>Eukaryota</taxon>
        <taxon>Viridiplantae</taxon>
        <taxon>Streptophyta</taxon>
        <taxon>Embryophyta</taxon>
        <taxon>Tracheophyta</taxon>
        <taxon>Spermatophyta</taxon>
        <taxon>Magnoliopsida</taxon>
        <taxon>eudicotyledons</taxon>
        <taxon>Gunneridae</taxon>
        <taxon>Pentapetalae</taxon>
        <taxon>rosids</taxon>
        <taxon>malvids</taxon>
        <taxon>Brassicales</taxon>
        <taxon>Brassicaceae</taxon>
        <taxon>Camelineae</taxon>
        <taxon>Arabidopsis</taxon>
    </lineage>
</organism>
<dbReference type="Pfam" id="PF13952">
    <property type="entry name" value="DUF4216"/>
    <property type="match status" value="1"/>
</dbReference>
<evidence type="ECO:0000313" key="5">
    <source>
        <dbReference type="EMBL" id="KAG7552219.1"/>
    </source>
</evidence>
<dbReference type="Pfam" id="PF13963">
    <property type="entry name" value="Transpos_assoc"/>
    <property type="match status" value="1"/>
</dbReference>
<dbReference type="InterPro" id="IPR004252">
    <property type="entry name" value="Probable_transposase_24"/>
</dbReference>
<dbReference type="EMBL" id="JAEFBK010000011">
    <property type="protein sequence ID" value="KAG7552219.1"/>
    <property type="molecule type" value="Genomic_DNA"/>
</dbReference>
<feature type="compositionally biased region" description="Acidic residues" evidence="1">
    <location>
        <begin position="458"/>
        <end position="478"/>
    </location>
</feature>
<gene>
    <name evidence="5" type="ORF">ISN45_Aa06g028260</name>
</gene>
<feature type="compositionally biased region" description="Polar residues" evidence="1">
    <location>
        <begin position="1343"/>
        <end position="1352"/>
    </location>
</feature>
<feature type="region of interest" description="Disordered" evidence="1">
    <location>
        <begin position="1047"/>
        <end position="1069"/>
    </location>
</feature>
<dbReference type="InterPro" id="IPR029480">
    <property type="entry name" value="Transpos_assoc"/>
</dbReference>
<accession>A0A8T1Z2V1</accession>
<feature type="domain" description="DUF4216" evidence="2">
    <location>
        <begin position="902"/>
        <end position="968"/>
    </location>
</feature>
<sequence>MVICPCSVCRNVDRHLGSEVVYHLVTRGMDEDYKRRRDWYHHGEVISGDAVESKVKQWNDEVLGLYRAAEYLDEELASKGSLVDYADGEEEDKEEDEFLAKLADAETPLYPSCANHSKLSAIVSLYRIKTKNGWSDKSFNDNLETLPNMLPEDNVLHTSMYDVKKFLKSFDMGYQKIHACINDCCLFRKKYKKLDACPKCKASRWKTNMHTGQIKKGVPQKVLRYFPVIPRLKRMFRSEQQAKDLRWHFSNKSSDGKMRHPVDYVTWEQVNAKYPEFAAEERNIRLGLSTNGFNLFNMKNSWYSCWPVLLVNYNMAPDLCMKKENMMLTLLIPGPQQPGNSIDIYLEPLIEDLNHLWSNGEVTYDAFSKTTFNLKAILLWTISDFPAYGNLARCKVKGKMGCPLCGKSTDSMWLRNCRKHVYMCHRKSLPPNHRNDFGNRKETGKKRSRTASVIETASSDESDDSELDEEEEGEKDDEELSRWKKRSIFFKLSYWEDLPVRHNLDVMHVERNVCASIVATLLHCGKSKDGLKTQKDLQILGIRKDLHPAERGKRTYLPPAPWSLSKSEKKVFCKRLYDFKGPDGYCSNISTCISLEECKVMGLKSHDYHVLMQQLLPVAIRGLLPKGPRIAILRLCAFFNQLCQRVIDMEVITVLETEVVETFCMFERFFPPSFFDIMVHLCVHLGREARLGGPVHFRWMYPFERYMKVLKDFVRNPARPEGCIAESYLAKECMEFCSAFLRKSTNVEEKSLRNTEYENNSILEGRPIAAASSLTLTEMEKKIAHLSVIQNTEMFDPYVDMHIQHLQDSNGRCRRDASIPLDSDDHEDTLKWLAYGPRNIARSYTGYIVNGLRFHTTSVDRLSQNSGVYYEATTMCRSSAKDTSHVVDWVSYYGRLTDIILLDYNVFYVPIFRCQWAVRGNGVKIEDGFTLVNLFQSQVSFARDPYILASQAKQVFYSREDDSSNWFVAMRGPSRRYNEEAEDLADVGPLPSDIDMVTEELSDESQNARTDCEGIYANKEDNGGKFEETTANAELPADEEAVIEEDNEVHTTTQETEGDTVQQQPKRRRGPKKIFELDGEYEKAAVIKNMGYLWRSYKSRLVQKVITAKNIADRMKLRPKNVPIGEWRKFVKLKTSPEFQKQESSEPSQVTRLKVWVKSRTKKDGTAVNTQAAETIRKANELAASGDPSSTSTNPKEDLLSQVLGPDKPGRLRAMGRGMSMSKLACFQVKNKYVADMQKNQYQLQKQVQDLQEALPKLNHQRPTEPEIGENSTPICVLHDWSGTDDIVAEGIVLSSDRGDFIDNTPLGPGAYKSSMMMYYQTTLIQRVVFFGVNIDTPAGSVSPLQQSTSTPAAPVKKTKDNSQSNSQAPTQKSQQSIHAEKIGKENQKCMLMDITGLKRVVAQGRWSSNDPNMKVHFKPLGPNGVRVWVDALFKKSLGASRAAPSRRARRTPRRSRRTKIGSPIFFTDLDKIAAVPIRSAPRRPPRRLGGRFLEQGVAVVRVNDAEVWRPSDAVECMEDALGTTVAWPRVKVVLV</sequence>
<feature type="domain" description="DUF4218" evidence="3">
    <location>
        <begin position="642"/>
        <end position="754"/>
    </location>
</feature>
<evidence type="ECO:0000259" key="2">
    <source>
        <dbReference type="Pfam" id="PF13952"/>
    </source>
</evidence>
<dbReference type="Pfam" id="PF03004">
    <property type="entry name" value="Transposase_24"/>
    <property type="match status" value="1"/>
</dbReference>
<protein>
    <submittedName>
        <fullName evidence="5">Transposase-associated domain</fullName>
    </submittedName>
</protein>
<dbReference type="InterPro" id="IPR025452">
    <property type="entry name" value="DUF4218"/>
</dbReference>
<feature type="region of interest" description="Disordered" evidence="1">
    <location>
        <begin position="1180"/>
        <end position="1209"/>
    </location>
</feature>
<evidence type="ECO:0000259" key="4">
    <source>
        <dbReference type="Pfam" id="PF13963"/>
    </source>
</evidence>
<dbReference type="PANTHER" id="PTHR48258">
    <property type="entry name" value="DUF4218 DOMAIN-CONTAINING PROTEIN-RELATED"/>
    <property type="match status" value="1"/>
</dbReference>
<comment type="caution">
    <text evidence="5">The sequence shown here is derived from an EMBL/GenBank/DDBJ whole genome shotgun (WGS) entry which is preliminary data.</text>
</comment>
<evidence type="ECO:0000259" key="3">
    <source>
        <dbReference type="Pfam" id="PF13960"/>
    </source>
</evidence>
<dbReference type="InterPro" id="IPR004242">
    <property type="entry name" value="Transposase_21"/>
</dbReference>
<keyword evidence="6" id="KW-1185">Reference proteome</keyword>
<dbReference type="InterPro" id="IPR025312">
    <property type="entry name" value="DUF4216"/>
</dbReference>
<dbReference type="Pfam" id="PF13960">
    <property type="entry name" value="DUF4218"/>
    <property type="match status" value="1"/>
</dbReference>
<feature type="region of interest" description="Disordered" evidence="1">
    <location>
        <begin position="433"/>
        <end position="478"/>
    </location>
</feature>
<evidence type="ECO:0000256" key="1">
    <source>
        <dbReference type="SAM" id="MobiDB-lite"/>
    </source>
</evidence>